<dbReference type="GO" id="GO:0003677">
    <property type="term" value="F:DNA binding"/>
    <property type="evidence" value="ECO:0007669"/>
    <property type="project" value="UniProtKB-KW"/>
</dbReference>
<evidence type="ECO:0000256" key="6">
    <source>
        <dbReference type="ARBA" id="ARBA00022777"/>
    </source>
</evidence>
<dbReference type="SMART" id="SM00388">
    <property type="entry name" value="HisKA"/>
    <property type="match status" value="1"/>
</dbReference>
<dbReference type="InterPro" id="IPR003661">
    <property type="entry name" value="HisK_dim/P_dom"/>
</dbReference>
<keyword evidence="7 11" id="KW-0067">ATP-binding</keyword>
<dbReference type="EC" id="2.7.13.3" evidence="2"/>
<dbReference type="InterPro" id="IPR036097">
    <property type="entry name" value="HisK_dim/P_sf"/>
</dbReference>
<dbReference type="Pfam" id="PF02518">
    <property type="entry name" value="HATPase_c"/>
    <property type="match status" value="1"/>
</dbReference>
<dbReference type="CDD" id="cd00082">
    <property type="entry name" value="HisKA"/>
    <property type="match status" value="1"/>
</dbReference>
<keyword evidence="9" id="KW-0812">Transmembrane</keyword>
<keyword evidence="6" id="KW-0418">Kinase</keyword>
<evidence type="ECO:0000256" key="1">
    <source>
        <dbReference type="ARBA" id="ARBA00000085"/>
    </source>
</evidence>
<evidence type="ECO:0000313" key="12">
    <source>
        <dbReference type="Proteomes" id="UP001290455"/>
    </source>
</evidence>
<dbReference type="InterPro" id="IPR005467">
    <property type="entry name" value="His_kinase_dom"/>
</dbReference>
<evidence type="ECO:0000313" key="11">
    <source>
        <dbReference type="EMBL" id="MDZ5470552.1"/>
    </source>
</evidence>
<evidence type="ECO:0000259" key="10">
    <source>
        <dbReference type="PROSITE" id="PS50109"/>
    </source>
</evidence>
<keyword evidence="11" id="KW-0238">DNA-binding</keyword>
<keyword evidence="3" id="KW-0597">Phosphoprotein</keyword>
<comment type="caution">
    <text evidence="11">The sequence shown here is derived from an EMBL/GenBank/DDBJ whole genome shotgun (WGS) entry which is preliminary data.</text>
</comment>
<feature type="transmembrane region" description="Helical" evidence="9">
    <location>
        <begin position="9"/>
        <end position="31"/>
    </location>
</feature>
<comment type="catalytic activity">
    <reaction evidence="1">
        <text>ATP + protein L-histidine = ADP + protein N-phospho-L-histidine.</text>
        <dbReference type="EC" id="2.7.13.3"/>
    </reaction>
</comment>
<reference evidence="11 12" key="1">
    <citation type="submission" date="2023-11" db="EMBL/GenBank/DDBJ databases">
        <title>Bacillus jintuensis, isolated from a mudflat on the Beibu Gulf coast.</title>
        <authorList>
            <person name="Li M."/>
        </authorList>
    </citation>
    <scope>NUCLEOTIDE SEQUENCE [LARGE SCALE GENOMIC DNA]</scope>
    <source>
        <strain evidence="11 12">31A1R</strain>
    </source>
</reference>
<gene>
    <name evidence="11" type="ORF">SM124_02200</name>
</gene>
<dbReference type="Gene3D" id="3.30.450.20">
    <property type="entry name" value="PAS domain"/>
    <property type="match status" value="2"/>
</dbReference>
<evidence type="ECO:0000256" key="7">
    <source>
        <dbReference type="ARBA" id="ARBA00022840"/>
    </source>
</evidence>
<evidence type="ECO:0000256" key="2">
    <source>
        <dbReference type="ARBA" id="ARBA00012438"/>
    </source>
</evidence>
<keyword evidence="5" id="KW-0547">Nucleotide-binding</keyword>
<keyword evidence="9" id="KW-1133">Transmembrane helix</keyword>
<organism evidence="11 12">
    <name type="scientific">Robertmurraya mangrovi</name>
    <dbReference type="NCBI Taxonomy" id="3098077"/>
    <lineage>
        <taxon>Bacteria</taxon>
        <taxon>Bacillati</taxon>
        <taxon>Bacillota</taxon>
        <taxon>Bacilli</taxon>
        <taxon>Bacillales</taxon>
        <taxon>Bacillaceae</taxon>
        <taxon>Robertmurraya</taxon>
    </lineage>
</organism>
<keyword evidence="4" id="KW-0808">Transferase</keyword>
<name>A0ABU5ITR7_9BACI</name>
<dbReference type="InterPro" id="IPR036890">
    <property type="entry name" value="HATPase_C_sf"/>
</dbReference>
<dbReference type="SUPFAM" id="SSF47384">
    <property type="entry name" value="Homodimeric domain of signal transducing histidine kinase"/>
    <property type="match status" value="1"/>
</dbReference>
<dbReference type="PANTHER" id="PTHR43065">
    <property type="entry name" value="SENSOR HISTIDINE KINASE"/>
    <property type="match status" value="1"/>
</dbReference>
<evidence type="ECO:0000256" key="5">
    <source>
        <dbReference type="ARBA" id="ARBA00022741"/>
    </source>
</evidence>
<dbReference type="SUPFAM" id="SSF55874">
    <property type="entry name" value="ATPase domain of HSP90 chaperone/DNA topoisomerase II/histidine kinase"/>
    <property type="match status" value="1"/>
</dbReference>
<accession>A0ABU5ITR7</accession>
<proteinExistence type="predicted"/>
<sequence>MKSTLRNIFIYLLFVGVPTVTLSFLFINHLIKQDLEDRVKHAKWEASIHETHWDQFITETVNTVKILSLTVETTMNNPEQMKPLLQRAQATDPRYGGLFLLDDQGMVVTGSNTLLDQNDFTNDKYILDVIKTKDVIISNKVEKLQNGQEVIGLAGPVLDRSKRLEYVIVALLRVDYIQNIMKVLTPETELVLTNTYNELMISYNLSNEEEIKLNENWVTYPITRLPWNIVVHLPKQDHEGIIKKSVLIILSIFSLMQISYIFIKYLMLKRQAIAEKKQNEAQKLELVGTLAASTAHEIRNPLTGIKGLVQLLSEKYRNDKDDQFYFSVINEEIKRINQIVSEFLILGKPTALKMETCDLRTVIQDLHPLISSEANLYHVNWTSTLPIDPVIVSCTRDQMKQVILNVTKNSLESMSDGGNLNILLKREDDVCKIDIIDTGIGIKKEDLEKIFIPFYTSKDSGTGLGLVVCKRIINSFGGDITIRSQEQKGTTVTITLPLIKQ</sequence>
<dbReference type="Pfam" id="PF00512">
    <property type="entry name" value="HisKA"/>
    <property type="match status" value="1"/>
</dbReference>
<dbReference type="Proteomes" id="UP001290455">
    <property type="component" value="Unassembled WGS sequence"/>
</dbReference>
<feature type="transmembrane region" description="Helical" evidence="9">
    <location>
        <begin position="246"/>
        <end position="267"/>
    </location>
</feature>
<evidence type="ECO:0000256" key="3">
    <source>
        <dbReference type="ARBA" id="ARBA00022553"/>
    </source>
</evidence>
<dbReference type="PROSITE" id="PS50109">
    <property type="entry name" value="HIS_KIN"/>
    <property type="match status" value="1"/>
</dbReference>
<evidence type="ECO:0000256" key="8">
    <source>
        <dbReference type="ARBA" id="ARBA00023012"/>
    </source>
</evidence>
<dbReference type="SMART" id="SM00387">
    <property type="entry name" value="HATPase_c"/>
    <property type="match status" value="1"/>
</dbReference>
<dbReference type="GO" id="GO:0005524">
    <property type="term" value="F:ATP binding"/>
    <property type="evidence" value="ECO:0007669"/>
    <property type="project" value="UniProtKB-KW"/>
</dbReference>
<dbReference type="Gene3D" id="3.30.565.10">
    <property type="entry name" value="Histidine kinase-like ATPase, C-terminal domain"/>
    <property type="match status" value="1"/>
</dbReference>
<keyword evidence="8" id="KW-0902">Two-component regulatory system</keyword>
<feature type="domain" description="Histidine kinase" evidence="10">
    <location>
        <begin position="293"/>
        <end position="500"/>
    </location>
</feature>
<protein>
    <recommendedName>
        <fullName evidence="2">histidine kinase</fullName>
        <ecNumber evidence="2">2.7.13.3</ecNumber>
    </recommendedName>
</protein>
<evidence type="ECO:0000256" key="9">
    <source>
        <dbReference type="SAM" id="Phobius"/>
    </source>
</evidence>
<keyword evidence="9" id="KW-0472">Membrane</keyword>
<dbReference type="InterPro" id="IPR004358">
    <property type="entry name" value="Sig_transdc_His_kin-like_C"/>
</dbReference>
<dbReference type="EMBL" id="JAXOFX010000001">
    <property type="protein sequence ID" value="MDZ5470552.1"/>
    <property type="molecule type" value="Genomic_DNA"/>
</dbReference>
<keyword evidence="12" id="KW-1185">Reference proteome</keyword>
<evidence type="ECO:0000256" key="4">
    <source>
        <dbReference type="ARBA" id="ARBA00022679"/>
    </source>
</evidence>
<dbReference type="PRINTS" id="PR00344">
    <property type="entry name" value="BCTRLSENSOR"/>
</dbReference>
<dbReference type="RefSeq" id="WP_322444851.1">
    <property type="nucleotide sequence ID" value="NZ_JAXOFX010000001.1"/>
</dbReference>
<dbReference type="PANTHER" id="PTHR43065:SF10">
    <property type="entry name" value="PEROXIDE STRESS-ACTIVATED HISTIDINE KINASE MAK3"/>
    <property type="match status" value="1"/>
</dbReference>
<dbReference type="Gene3D" id="1.10.287.130">
    <property type="match status" value="1"/>
</dbReference>
<dbReference type="InterPro" id="IPR003594">
    <property type="entry name" value="HATPase_dom"/>
</dbReference>